<evidence type="ECO:0000313" key="10">
    <source>
        <dbReference type="Proteomes" id="UP000001494"/>
    </source>
</evidence>
<dbReference type="GO" id="GO:0006352">
    <property type="term" value="P:DNA-templated transcription initiation"/>
    <property type="evidence" value="ECO:0007669"/>
    <property type="project" value="InterPro"/>
</dbReference>
<dbReference type="InterPro" id="IPR007627">
    <property type="entry name" value="RNA_pol_sigma70_r2"/>
</dbReference>
<dbReference type="Gene3D" id="1.10.1740.10">
    <property type="match status" value="1"/>
</dbReference>
<evidence type="ECO:0000313" key="9">
    <source>
        <dbReference type="EMBL" id="AEH62977.1"/>
    </source>
</evidence>
<dbReference type="EMBL" id="CP002850">
    <property type="protein sequence ID" value="AEH62977.1"/>
    <property type="molecule type" value="Genomic_DNA"/>
</dbReference>
<keyword evidence="4" id="KW-0804">Transcription</keyword>
<feature type="domain" description="RNA polymerase sigma-70 region 4" evidence="8">
    <location>
        <begin position="192"/>
        <end position="239"/>
    </location>
</feature>
<dbReference type="NCBIfam" id="NF005413">
    <property type="entry name" value="PRK06986.1"/>
    <property type="match status" value="1"/>
</dbReference>
<dbReference type="InterPro" id="IPR000943">
    <property type="entry name" value="RNA_pol_sigma70"/>
</dbReference>
<dbReference type="InterPro" id="IPR007630">
    <property type="entry name" value="RNA_pol_sigma70_r4"/>
</dbReference>
<dbReference type="OrthoDB" id="9799825at2"/>
<dbReference type="GO" id="GO:0003899">
    <property type="term" value="F:DNA-directed RNA polymerase activity"/>
    <property type="evidence" value="ECO:0007669"/>
    <property type="project" value="InterPro"/>
</dbReference>
<dbReference type="InterPro" id="IPR013324">
    <property type="entry name" value="RNA_pol_sigma_r3/r4-like"/>
</dbReference>
<dbReference type="InterPro" id="IPR014284">
    <property type="entry name" value="RNA_pol_sigma-70_dom"/>
</dbReference>
<dbReference type="InterPro" id="IPR012845">
    <property type="entry name" value="RNA_pol_sigma_FliA_WhiG"/>
</dbReference>
<dbReference type="InterPro" id="IPR013325">
    <property type="entry name" value="RNA_pol_sigma_r2"/>
</dbReference>
<protein>
    <submittedName>
        <fullName evidence="9">RNA polymerase, sigma 28 subunit, FliA/WhiG subfamily</fullName>
    </submittedName>
</protein>
<evidence type="ECO:0000256" key="1">
    <source>
        <dbReference type="ARBA" id="ARBA00023015"/>
    </source>
</evidence>
<evidence type="ECO:0000259" key="7">
    <source>
        <dbReference type="Pfam" id="PF04542"/>
    </source>
</evidence>
<dbReference type="Pfam" id="PF04542">
    <property type="entry name" value="Sigma70_r2"/>
    <property type="match status" value="1"/>
</dbReference>
<dbReference type="NCBIfam" id="TIGR02937">
    <property type="entry name" value="sigma70-ECF"/>
    <property type="match status" value="1"/>
</dbReference>
<organism evidence="9 10">
    <name type="scientific">Zymomonas mobilis subsp. mobilis (strain ATCC 10988 / DSM 424 / LMG 404 / NCIMB 8938 / NRRL B-806 / ZM1)</name>
    <dbReference type="NCBI Taxonomy" id="555217"/>
    <lineage>
        <taxon>Bacteria</taxon>
        <taxon>Pseudomonadati</taxon>
        <taxon>Pseudomonadota</taxon>
        <taxon>Alphaproteobacteria</taxon>
        <taxon>Sphingomonadales</taxon>
        <taxon>Zymomonadaceae</taxon>
        <taxon>Zymomonas</taxon>
    </lineage>
</organism>
<dbReference type="PANTHER" id="PTHR30385">
    <property type="entry name" value="SIGMA FACTOR F FLAGELLAR"/>
    <property type="match status" value="1"/>
</dbReference>
<dbReference type="KEGG" id="zmm:Zmob_1147"/>
<dbReference type="Pfam" id="PF04545">
    <property type="entry name" value="Sigma70_r4"/>
    <property type="match status" value="1"/>
</dbReference>
<dbReference type="PANTHER" id="PTHR30385:SF7">
    <property type="entry name" value="RNA POLYMERASE SIGMA FACTOR FLIA"/>
    <property type="match status" value="1"/>
</dbReference>
<dbReference type="Pfam" id="PF04539">
    <property type="entry name" value="Sigma70_r3"/>
    <property type="match status" value="1"/>
</dbReference>
<evidence type="ECO:0000256" key="2">
    <source>
        <dbReference type="ARBA" id="ARBA00023082"/>
    </source>
</evidence>
<evidence type="ECO:0000259" key="8">
    <source>
        <dbReference type="Pfam" id="PF04545"/>
    </source>
</evidence>
<dbReference type="GO" id="GO:0003677">
    <property type="term" value="F:DNA binding"/>
    <property type="evidence" value="ECO:0007669"/>
    <property type="project" value="UniProtKB-KW"/>
</dbReference>
<feature type="domain" description="RNA polymerase sigma-70 region 3" evidence="6">
    <location>
        <begin position="111"/>
        <end position="145"/>
    </location>
</feature>
<dbReference type="HOGENOM" id="CLU_014793_8_1_5"/>
<proteinExistence type="predicted"/>
<dbReference type="RefSeq" id="WP_014500891.1">
    <property type="nucleotide sequence ID" value="NC_017262.1"/>
</dbReference>
<evidence type="ECO:0000256" key="5">
    <source>
        <dbReference type="SAM" id="MobiDB-lite"/>
    </source>
</evidence>
<dbReference type="NCBIfam" id="TIGR02479">
    <property type="entry name" value="FliA_WhiG"/>
    <property type="match status" value="1"/>
</dbReference>
<dbReference type="PRINTS" id="PR00046">
    <property type="entry name" value="SIGMA70FCT"/>
</dbReference>
<keyword evidence="3" id="KW-0238">DNA-binding</keyword>
<dbReference type="AlphaFoldDB" id="A0A0H3FZA2"/>
<dbReference type="Proteomes" id="UP000001494">
    <property type="component" value="Chromosome"/>
</dbReference>
<dbReference type="PIRSF" id="PIRSF000770">
    <property type="entry name" value="RNA_pol_sigma-SigE/K"/>
    <property type="match status" value="1"/>
</dbReference>
<dbReference type="SUPFAM" id="SSF88946">
    <property type="entry name" value="Sigma2 domain of RNA polymerase sigma factors"/>
    <property type="match status" value="1"/>
</dbReference>
<dbReference type="InterPro" id="IPR007624">
    <property type="entry name" value="RNA_pol_sigma70_r3"/>
</dbReference>
<dbReference type="CDD" id="cd06171">
    <property type="entry name" value="Sigma70_r4"/>
    <property type="match status" value="1"/>
</dbReference>
<keyword evidence="2" id="KW-0731">Sigma factor</keyword>
<reference evidence="9 10" key="1">
    <citation type="journal article" date="2011" name="J. Bacteriol.">
        <title>Genome sequence of the ethanol-producing Zymomonas mobilis subsp. mobilis lectotype strain ATCC 10988.</title>
        <authorList>
            <person name="Pappas K.M."/>
            <person name="Kouvelis V.N."/>
            <person name="Saunders E."/>
            <person name="Brettin T.S."/>
            <person name="Bruce D."/>
            <person name="Detter C."/>
            <person name="Balakireva M."/>
            <person name="Han C.S."/>
            <person name="Savvakis G."/>
            <person name="Kyrpides N.C."/>
            <person name="Typas M.A."/>
        </authorList>
    </citation>
    <scope>NUCLEOTIDE SEQUENCE [LARGE SCALE GENOMIC DNA]</scope>
    <source>
        <strain evidence="10">ATCC 10988 / DSM 424 / CCUG 17860 / LMG 404 / NCIMB 8938 / NRRL B-806 / ZM1</strain>
    </source>
</reference>
<feature type="domain" description="RNA polymerase sigma-70 region 2" evidence="7">
    <location>
        <begin position="28"/>
        <end position="98"/>
    </location>
</feature>
<dbReference type="eggNOG" id="COG1191">
    <property type="taxonomic scope" value="Bacteria"/>
</dbReference>
<gene>
    <name evidence="9" type="ordered locus">Zmob_1147</name>
</gene>
<feature type="region of interest" description="Disordered" evidence="5">
    <location>
        <begin position="1"/>
        <end position="20"/>
    </location>
</feature>
<dbReference type="Gene3D" id="1.20.140.160">
    <property type="match status" value="1"/>
</dbReference>
<evidence type="ECO:0000256" key="3">
    <source>
        <dbReference type="ARBA" id="ARBA00023125"/>
    </source>
</evidence>
<keyword evidence="1" id="KW-0805">Transcription regulation</keyword>
<dbReference type="GO" id="GO:0016987">
    <property type="term" value="F:sigma factor activity"/>
    <property type="evidence" value="ECO:0007669"/>
    <property type="project" value="UniProtKB-KW"/>
</dbReference>
<dbReference type="SUPFAM" id="SSF88659">
    <property type="entry name" value="Sigma3 and sigma4 domains of RNA polymerase sigma factors"/>
    <property type="match status" value="2"/>
</dbReference>
<accession>A0A0H3FZA2</accession>
<evidence type="ECO:0000256" key="4">
    <source>
        <dbReference type="ARBA" id="ARBA00023163"/>
    </source>
</evidence>
<sequence>MHLNDFDASDPSPDIYSRNPSKKNVEALIKTHLQLVRKIAWHVHGRVSSAIEVEDLIQIGMVALIEAANAFENRGFAFATYASMRIRGAMIDYMRQHAATARSSIVRQKTLNKAREELSATLGRRPEEAEIAEKLNMSPSEYREWADGAINIRQESLDDVYSDHSSIFTDDNADQASEMEREALQSALAEQIKTLPEREALVLQLYYVEELNLKEIGEVLDLGTARISQIKKSAVDHLRPKMTDWQH</sequence>
<evidence type="ECO:0000259" key="6">
    <source>
        <dbReference type="Pfam" id="PF04539"/>
    </source>
</evidence>
<name>A0A0H3FZA2_ZYMMA</name>